<dbReference type="OrthoDB" id="4664297at2759"/>
<dbReference type="Pfam" id="PF05691">
    <property type="entry name" value="Raffinose_syn"/>
    <property type="match status" value="1"/>
</dbReference>
<comment type="similarity">
    <text evidence="2">Belongs to the glycosyl hydrolases 36 family.</text>
</comment>
<dbReference type="Proteomes" id="UP000664521">
    <property type="component" value="Unassembled WGS sequence"/>
</dbReference>
<comment type="catalytic activity">
    <reaction evidence="4">
        <text>alpha-D-galactosyl-(1-&gt;3)-1D-myo-inositol + sucrose = raffinose + myo-inositol</text>
        <dbReference type="Rhea" id="RHEA:20161"/>
        <dbReference type="ChEBI" id="CHEBI:16634"/>
        <dbReference type="ChEBI" id="CHEBI:17268"/>
        <dbReference type="ChEBI" id="CHEBI:17505"/>
        <dbReference type="ChEBI" id="CHEBI:17992"/>
        <dbReference type="EC" id="2.4.1.82"/>
    </reaction>
</comment>
<evidence type="ECO:0000313" key="6">
    <source>
        <dbReference type="Proteomes" id="UP000664521"/>
    </source>
</evidence>
<dbReference type="EMBL" id="CAJPDS010000004">
    <property type="protein sequence ID" value="CAF9906109.1"/>
    <property type="molecule type" value="Genomic_DNA"/>
</dbReference>
<evidence type="ECO:0000256" key="2">
    <source>
        <dbReference type="ARBA" id="ARBA00007240"/>
    </source>
</evidence>
<dbReference type="AlphaFoldDB" id="A0A8H3EGJ4"/>
<comment type="caution">
    <text evidence="5">The sequence shown here is derived from an EMBL/GenBank/DDBJ whole genome shotgun (WGS) entry which is preliminary data.</text>
</comment>
<accession>A0A8H3EGJ4</accession>
<dbReference type="Gene3D" id="3.20.20.70">
    <property type="entry name" value="Aldolase class I"/>
    <property type="match status" value="1"/>
</dbReference>
<evidence type="ECO:0000313" key="5">
    <source>
        <dbReference type="EMBL" id="CAF9906109.1"/>
    </source>
</evidence>
<dbReference type="PANTHER" id="PTHR31268:SF32">
    <property type="entry name" value="GALACTINOL--SUCROSE GALACTOSYLTRANSFERASE 2-RELATED"/>
    <property type="match status" value="1"/>
</dbReference>
<keyword evidence="3" id="KW-0119">Carbohydrate metabolism</keyword>
<dbReference type="InterPro" id="IPR013785">
    <property type="entry name" value="Aldolase_TIM"/>
</dbReference>
<protein>
    <recommendedName>
        <fullName evidence="7">Alpha-galactosidase</fullName>
    </recommendedName>
</protein>
<dbReference type="InterPro" id="IPR008811">
    <property type="entry name" value="Glycosyl_hydrolases_36"/>
</dbReference>
<organism evidence="5 6">
    <name type="scientific">Heterodermia speciosa</name>
    <dbReference type="NCBI Taxonomy" id="116794"/>
    <lineage>
        <taxon>Eukaryota</taxon>
        <taxon>Fungi</taxon>
        <taxon>Dikarya</taxon>
        <taxon>Ascomycota</taxon>
        <taxon>Pezizomycotina</taxon>
        <taxon>Lecanoromycetes</taxon>
        <taxon>OSLEUM clade</taxon>
        <taxon>Lecanoromycetidae</taxon>
        <taxon>Caliciales</taxon>
        <taxon>Physciaceae</taxon>
        <taxon>Heterodermia</taxon>
    </lineage>
</organism>
<proteinExistence type="inferred from homology"/>
<comment type="catalytic activity">
    <reaction evidence="1">
        <text>Hydrolysis of terminal, non-reducing alpha-D-galactose residues in alpha-D-galactosides, including galactose oligosaccharides, galactomannans and galactolipids.</text>
        <dbReference type="EC" id="3.2.1.22"/>
    </reaction>
</comment>
<evidence type="ECO:0000256" key="1">
    <source>
        <dbReference type="ARBA" id="ARBA00001255"/>
    </source>
</evidence>
<evidence type="ECO:0000256" key="3">
    <source>
        <dbReference type="ARBA" id="ARBA00023277"/>
    </source>
</evidence>
<reference evidence="5" key="1">
    <citation type="submission" date="2021-03" db="EMBL/GenBank/DDBJ databases">
        <authorList>
            <person name="Tagirdzhanova G."/>
        </authorList>
    </citation>
    <scope>NUCLEOTIDE SEQUENCE</scope>
</reference>
<dbReference type="GO" id="GO:0004557">
    <property type="term" value="F:alpha-galactosidase activity"/>
    <property type="evidence" value="ECO:0007669"/>
    <property type="project" value="UniProtKB-EC"/>
</dbReference>
<dbReference type="GO" id="GO:0047274">
    <property type="term" value="F:galactinol-sucrose galactosyltransferase activity"/>
    <property type="evidence" value="ECO:0007669"/>
    <property type="project" value="UniProtKB-EC"/>
</dbReference>
<name>A0A8H3EGJ4_9LECA</name>
<dbReference type="SUPFAM" id="SSF51445">
    <property type="entry name" value="(Trans)glycosidases"/>
    <property type="match status" value="1"/>
</dbReference>
<keyword evidence="6" id="KW-1185">Reference proteome</keyword>
<evidence type="ECO:0000256" key="4">
    <source>
        <dbReference type="ARBA" id="ARBA00049426"/>
    </source>
</evidence>
<dbReference type="InterPro" id="IPR017853">
    <property type="entry name" value="GH"/>
</dbReference>
<evidence type="ECO:0008006" key="7">
    <source>
        <dbReference type="Google" id="ProtNLM"/>
    </source>
</evidence>
<gene>
    <name evidence="5" type="ORF">HETSPECPRED_006059</name>
</gene>
<dbReference type="PANTHER" id="PTHR31268">
    <property type="match status" value="1"/>
</dbReference>
<sequence length="887" mass="99936">MVTNDLDGKPFQLKFVRAAQMQLFARALCHPPLGQVTVIPADQSGVTFNVSIECSKSFPEQRWEAVLWHNGHDDRKWKELVLAETTTTNVPLAVSSRDRPNVYRRHFTARLLRPLSPEPIQFTLKYRTSSSDSWKWVNDHSCLKDGELCFQPQKQPYGLSDYLKNYDPRFQVNSEDSDTPDTQLWSITATVNRAEGKASGYTDISLGLPRSFSRWFSLVRIWSPWLAPRHGIGDFAPTEDAVLASFLRWDGLHLVVLAISGLEDVLTVLKHDGAGNIIVHSRNDREDEGKLQVVVTVGRTFEAANAAAMYHARKLVQTNQYMSGELREEIKVQLDNGVKAEWMENWYDGLTYCTWNGLGQDLSEQKIFDALDILKANNVKITNLIIDDNWQSLDNPGMSQFKRGMTDFEANEENFPKGLKYTAFTIRENHPNIQHIAVWHAILGYWGGISPDSTISRNYKTKVVRKQAGLTGGTITVVDPDDVPRFYSDFYQFLLSSGIDSVKTDVQFFLDVLDDADDRRRFIDAYQDAWTIASLRYFSIKAISCMSQAPQILFHTQMPTTKPRLMVRNSDDFFPEIPTSHPWHLFVNAHNSLFTCHLNVLPDWDMFQTSHPYSSFHAAGRCVSGGPIYFTDEPGKHDLDLIKQMTAQSIKGNTVILRPDMIGRTTSVYTTYEEERLLKVGTFVGGVGGISILGCFNVSERPLTEFVHLNDFFGIESEEDYVVRNHTTGELSPMVSQASEIPPVSLEVAVKGWEILTAYPVRLFTLRGSTGLKQDVTRISVLGLLGKMTGAAAIVRSDARIQGNGRLRLEITLKALGILGIYISSLPSLSFEEHLFATISSRAIPLHTVKTSESSSSVLEIDTETAWNEMGLQSIWSNEMTLEVFIQ</sequence>